<accession>A0A6M3JJ18</accession>
<dbReference type="EMBL" id="MT141653">
    <property type="protein sequence ID" value="QJA68837.1"/>
    <property type="molecule type" value="Genomic_DNA"/>
</dbReference>
<protein>
    <submittedName>
        <fullName evidence="1">Uncharacterized protein</fullName>
    </submittedName>
</protein>
<name>A0A6M3JJ18_9ZZZZ</name>
<reference evidence="1" key="1">
    <citation type="submission" date="2020-03" db="EMBL/GenBank/DDBJ databases">
        <title>The deep terrestrial virosphere.</title>
        <authorList>
            <person name="Holmfeldt K."/>
            <person name="Nilsson E."/>
            <person name="Simone D."/>
            <person name="Lopez-Fernandez M."/>
            <person name="Wu X."/>
            <person name="de Brujin I."/>
            <person name="Lundin D."/>
            <person name="Andersson A."/>
            <person name="Bertilsson S."/>
            <person name="Dopson M."/>
        </authorList>
    </citation>
    <scope>NUCLEOTIDE SEQUENCE</scope>
    <source>
        <strain evidence="1">MM415A05657</strain>
        <strain evidence="2">MM415B07701</strain>
    </source>
</reference>
<sequence>MREIYFKVNEQPPKPFDCNCGGKTKVIDGANVLHACKHKYSPATSYYDGIDKFIPYKRCGANWFVEWQTAK</sequence>
<dbReference type="AlphaFoldDB" id="A0A6M3JJ18"/>
<evidence type="ECO:0000313" key="2">
    <source>
        <dbReference type="EMBL" id="QJA96667.1"/>
    </source>
</evidence>
<proteinExistence type="predicted"/>
<gene>
    <name evidence="1" type="ORF">MM415A05657_0012</name>
    <name evidence="2" type="ORF">MM415B07701_0008</name>
</gene>
<evidence type="ECO:0000313" key="1">
    <source>
        <dbReference type="EMBL" id="QJA68837.1"/>
    </source>
</evidence>
<dbReference type="EMBL" id="MT143422">
    <property type="protein sequence ID" value="QJA96667.1"/>
    <property type="molecule type" value="Genomic_DNA"/>
</dbReference>
<organism evidence="1">
    <name type="scientific">viral metagenome</name>
    <dbReference type="NCBI Taxonomy" id="1070528"/>
    <lineage>
        <taxon>unclassified sequences</taxon>
        <taxon>metagenomes</taxon>
        <taxon>organismal metagenomes</taxon>
    </lineage>
</organism>